<evidence type="ECO:0000256" key="1">
    <source>
        <dbReference type="SAM" id="Coils"/>
    </source>
</evidence>
<feature type="coiled-coil region" evidence="1">
    <location>
        <begin position="7"/>
        <end position="34"/>
    </location>
</feature>
<name>A0A4S3J430_9EURO</name>
<keyword evidence="3" id="KW-1185">Reference proteome</keyword>
<dbReference type="VEuPathDB" id="FungiDB:EYZ11_013045"/>
<comment type="caution">
    <text evidence="2">The sequence shown here is derived from an EMBL/GenBank/DDBJ whole genome shotgun (WGS) entry which is preliminary data.</text>
</comment>
<reference evidence="2 3" key="1">
    <citation type="submission" date="2019-03" db="EMBL/GenBank/DDBJ databases">
        <title>The genome sequence of a newly discovered highly antifungal drug resistant Aspergillus species, Aspergillus tanneri NIH 1004.</title>
        <authorList>
            <person name="Mounaud S."/>
            <person name="Singh I."/>
            <person name="Joardar V."/>
            <person name="Pakala S."/>
            <person name="Pakala S."/>
            <person name="Venepally P."/>
            <person name="Hoover J."/>
            <person name="Nierman W."/>
            <person name="Chung J."/>
            <person name="Losada L."/>
        </authorList>
    </citation>
    <scope>NUCLEOTIDE SEQUENCE [LARGE SCALE GENOMIC DNA]</scope>
    <source>
        <strain evidence="2 3">NIH1004</strain>
    </source>
</reference>
<dbReference type="EMBL" id="SOSA01001170">
    <property type="protein sequence ID" value="THC87511.1"/>
    <property type="molecule type" value="Genomic_DNA"/>
</dbReference>
<proteinExistence type="predicted"/>
<protein>
    <submittedName>
        <fullName evidence="2">Uncharacterized protein</fullName>
    </submittedName>
</protein>
<evidence type="ECO:0000313" key="2">
    <source>
        <dbReference type="EMBL" id="THC87511.1"/>
    </source>
</evidence>
<dbReference type="Proteomes" id="UP000308092">
    <property type="component" value="Unassembled WGS sequence"/>
</dbReference>
<organism evidence="2 3">
    <name type="scientific">Aspergillus tanneri</name>
    <dbReference type="NCBI Taxonomy" id="1220188"/>
    <lineage>
        <taxon>Eukaryota</taxon>
        <taxon>Fungi</taxon>
        <taxon>Dikarya</taxon>
        <taxon>Ascomycota</taxon>
        <taxon>Pezizomycotina</taxon>
        <taxon>Eurotiomycetes</taxon>
        <taxon>Eurotiomycetidae</taxon>
        <taxon>Eurotiales</taxon>
        <taxon>Aspergillaceae</taxon>
        <taxon>Aspergillus</taxon>
        <taxon>Aspergillus subgen. Circumdati</taxon>
    </lineage>
</organism>
<keyword evidence="1" id="KW-0175">Coiled coil</keyword>
<gene>
    <name evidence="2" type="ORF">EYZ11_013045</name>
</gene>
<accession>A0A4S3J430</accession>
<evidence type="ECO:0000313" key="3">
    <source>
        <dbReference type="Proteomes" id="UP000308092"/>
    </source>
</evidence>
<sequence>MEPDFHIESLANEIERLENLNKTYMKEQRTLIRENRLLRNALEWQRQRKRSSYGQILRS</sequence>
<dbReference type="AlphaFoldDB" id="A0A4S3J430"/>